<dbReference type="Proteomes" id="UP001221757">
    <property type="component" value="Unassembled WGS sequence"/>
</dbReference>
<sequence length="342" mass="36886">MAAPFVYVPEASPSAPHNPYYSTPQGGPSPFLPPGMIYPSSPYMGPSTASGSAPGTPENFNANSVLWPENALPYESAYTASWAPLSNRQRTTSWHGPAPPPTSPFLQPTAPAFTHSQSAYFVPGHKARSRSWGNADAPPPPSWFSAASPYLNSAPPAPLQIHPWLNGDSPSPVFHFDLAPGQFAPLRMMSANPPQSAVLGLAEISEPAFHPPLTSLRILHPRIPFWPIDLTLPAELAATAPVPISFGDVLVALHRTLHERIAHADWDGLSKKNAEAVTKAFAHRCRAEAVRSGVPPVHLRDREVAERNQGVKRVDFLLGKTVFKGLVRAPEDPQGCVRMVTV</sequence>
<keyword evidence="3" id="KW-1185">Reference proteome</keyword>
<gene>
    <name evidence="2" type="ORF">B0H17DRAFT_1076522</name>
</gene>
<evidence type="ECO:0000313" key="2">
    <source>
        <dbReference type="EMBL" id="KAJ7681257.1"/>
    </source>
</evidence>
<name>A0AAD7D620_MYCRO</name>
<organism evidence="2 3">
    <name type="scientific">Mycena rosella</name>
    <name type="common">Pink bonnet</name>
    <name type="synonym">Agaricus rosellus</name>
    <dbReference type="NCBI Taxonomy" id="1033263"/>
    <lineage>
        <taxon>Eukaryota</taxon>
        <taxon>Fungi</taxon>
        <taxon>Dikarya</taxon>
        <taxon>Basidiomycota</taxon>
        <taxon>Agaricomycotina</taxon>
        <taxon>Agaricomycetes</taxon>
        <taxon>Agaricomycetidae</taxon>
        <taxon>Agaricales</taxon>
        <taxon>Marasmiineae</taxon>
        <taxon>Mycenaceae</taxon>
        <taxon>Mycena</taxon>
    </lineage>
</organism>
<evidence type="ECO:0000259" key="1">
    <source>
        <dbReference type="Pfam" id="PF20415"/>
    </source>
</evidence>
<evidence type="ECO:0000313" key="3">
    <source>
        <dbReference type="Proteomes" id="UP001221757"/>
    </source>
</evidence>
<dbReference type="EMBL" id="JARKIE010000120">
    <property type="protein sequence ID" value="KAJ7681257.1"/>
    <property type="molecule type" value="Genomic_DNA"/>
</dbReference>
<dbReference type="AlphaFoldDB" id="A0AAD7D620"/>
<dbReference type="InterPro" id="IPR046522">
    <property type="entry name" value="DUF6699"/>
</dbReference>
<protein>
    <recommendedName>
        <fullName evidence="1">DUF6699 domain-containing protein</fullName>
    </recommendedName>
</protein>
<reference evidence="2" key="1">
    <citation type="submission" date="2023-03" db="EMBL/GenBank/DDBJ databases">
        <title>Massive genome expansion in bonnet fungi (Mycena s.s.) driven by repeated elements and novel gene families across ecological guilds.</title>
        <authorList>
            <consortium name="Lawrence Berkeley National Laboratory"/>
            <person name="Harder C.B."/>
            <person name="Miyauchi S."/>
            <person name="Viragh M."/>
            <person name="Kuo A."/>
            <person name="Thoen E."/>
            <person name="Andreopoulos B."/>
            <person name="Lu D."/>
            <person name="Skrede I."/>
            <person name="Drula E."/>
            <person name="Henrissat B."/>
            <person name="Morin E."/>
            <person name="Kohler A."/>
            <person name="Barry K."/>
            <person name="LaButti K."/>
            <person name="Morin E."/>
            <person name="Salamov A."/>
            <person name="Lipzen A."/>
            <person name="Mereny Z."/>
            <person name="Hegedus B."/>
            <person name="Baldrian P."/>
            <person name="Stursova M."/>
            <person name="Weitz H."/>
            <person name="Taylor A."/>
            <person name="Grigoriev I.V."/>
            <person name="Nagy L.G."/>
            <person name="Martin F."/>
            <person name="Kauserud H."/>
        </authorList>
    </citation>
    <scope>NUCLEOTIDE SEQUENCE</scope>
    <source>
        <strain evidence="2">CBHHK067</strain>
    </source>
</reference>
<accession>A0AAD7D620</accession>
<feature type="domain" description="DUF6699" evidence="1">
    <location>
        <begin position="193"/>
        <end position="330"/>
    </location>
</feature>
<comment type="caution">
    <text evidence="2">The sequence shown here is derived from an EMBL/GenBank/DDBJ whole genome shotgun (WGS) entry which is preliminary data.</text>
</comment>
<proteinExistence type="predicted"/>
<dbReference type="Pfam" id="PF20415">
    <property type="entry name" value="DUF6699"/>
    <property type="match status" value="1"/>
</dbReference>